<dbReference type="AlphaFoldDB" id="A0A6A6Y761"/>
<gene>
    <name evidence="1 3" type="ORF">BDZ99DRAFT_149700</name>
</gene>
<sequence>MDATDARDRIFGLLGMASDVEELGIRADYTKPCSDIYTTVAAAFLERQKNIQILSRCRFPKKQLNLPTWVPDWSDFPLSYLWNAYFSLFSAGKCARKQTLRVSGNSLIILGASVDVVGIVGWSWDSAIVKEANDTTITAQKGLGEITTLVSTNCAAYPTAEAREDAVWRTSILDQDIAMLGKADRWSRRATPLMHSGFKAFYGSGLWPNAEQHHAVATFVGAMVAANEDRRYFTTRGGYLGIGPVGIRSGDLVCIILDADVPFVLRKSAANGAGNAQFELVGECYVHGIMDGEFLRSNPEILEFTLV</sequence>
<dbReference type="InterPro" id="IPR052895">
    <property type="entry name" value="HetReg/Transcr_Mod"/>
</dbReference>
<organism evidence="1">
    <name type="scientific">Mytilinidion resinicola</name>
    <dbReference type="NCBI Taxonomy" id="574789"/>
    <lineage>
        <taxon>Eukaryota</taxon>
        <taxon>Fungi</taxon>
        <taxon>Dikarya</taxon>
        <taxon>Ascomycota</taxon>
        <taxon>Pezizomycotina</taxon>
        <taxon>Dothideomycetes</taxon>
        <taxon>Pleosporomycetidae</taxon>
        <taxon>Mytilinidiales</taxon>
        <taxon>Mytilinidiaceae</taxon>
        <taxon>Mytilinidion</taxon>
    </lineage>
</organism>
<dbReference type="PANTHER" id="PTHR24148:SF81">
    <property type="entry name" value="HETEROKARYON INCOMPATIBILITY DOMAIN-CONTAINING PROTEIN"/>
    <property type="match status" value="1"/>
</dbReference>
<dbReference type="GeneID" id="54453660"/>
<dbReference type="OrthoDB" id="3553147at2759"/>
<keyword evidence="2" id="KW-1185">Reference proteome</keyword>
<evidence type="ECO:0000313" key="3">
    <source>
        <dbReference type="RefSeq" id="XP_033571616.1"/>
    </source>
</evidence>
<evidence type="ECO:0008006" key="4">
    <source>
        <dbReference type="Google" id="ProtNLM"/>
    </source>
</evidence>
<evidence type="ECO:0000313" key="1">
    <source>
        <dbReference type="EMBL" id="KAF2804652.1"/>
    </source>
</evidence>
<protein>
    <recommendedName>
        <fullName evidence="4">Heterokaryon incompatibility domain-containing protein</fullName>
    </recommendedName>
</protein>
<dbReference type="PANTHER" id="PTHR24148">
    <property type="entry name" value="ANKYRIN REPEAT DOMAIN-CONTAINING PROTEIN 39 HOMOLOG-RELATED"/>
    <property type="match status" value="1"/>
</dbReference>
<name>A0A6A6Y761_9PEZI</name>
<dbReference type="EMBL" id="MU003712">
    <property type="protein sequence ID" value="KAF2804652.1"/>
    <property type="molecule type" value="Genomic_DNA"/>
</dbReference>
<evidence type="ECO:0000313" key="2">
    <source>
        <dbReference type="Proteomes" id="UP000504636"/>
    </source>
</evidence>
<accession>A0A6A6Y761</accession>
<reference evidence="3" key="3">
    <citation type="submission" date="2025-04" db="UniProtKB">
        <authorList>
            <consortium name="RefSeq"/>
        </authorList>
    </citation>
    <scope>IDENTIFICATION</scope>
    <source>
        <strain evidence="3">CBS 304.34</strain>
    </source>
</reference>
<dbReference type="Proteomes" id="UP000504636">
    <property type="component" value="Unplaced"/>
</dbReference>
<dbReference type="Pfam" id="PF26639">
    <property type="entry name" value="Het-6_barrel"/>
    <property type="match status" value="1"/>
</dbReference>
<reference evidence="1 3" key="1">
    <citation type="journal article" date="2020" name="Stud. Mycol.">
        <title>101 Dothideomycetes genomes: a test case for predicting lifestyles and emergence of pathogens.</title>
        <authorList>
            <person name="Haridas S."/>
            <person name="Albert R."/>
            <person name="Binder M."/>
            <person name="Bloem J."/>
            <person name="Labutti K."/>
            <person name="Salamov A."/>
            <person name="Andreopoulos B."/>
            <person name="Baker S."/>
            <person name="Barry K."/>
            <person name="Bills G."/>
            <person name="Bluhm B."/>
            <person name="Cannon C."/>
            <person name="Castanera R."/>
            <person name="Culley D."/>
            <person name="Daum C."/>
            <person name="Ezra D."/>
            <person name="Gonzalez J."/>
            <person name="Henrissat B."/>
            <person name="Kuo A."/>
            <person name="Liang C."/>
            <person name="Lipzen A."/>
            <person name="Lutzoni F."/>
            <person name="Magnuson J."/>
            <person name="Mondo S."/>
            <person name="Nolan M."/>
            <person name="Ohm R."/>
            <person name="Pangilinan J."/>
            <person name="Park H.-J."/>
            <person name="Ramirez L."/>
            <person name="Alfaro M."/>
            <person name="Sun H."/>
            <person name="Tritt A."/>
            <person name="Yoshinaga Y."/>
            <person name="Zwiers L.-H."/>
            <person name="Turgeon B."/>
            <person name="Goodwin S."/>
            <person name="Spatafora J."/>
            <person name="Crous P."/>
            <person name="Grigoriev I."/>
        </authorList>
    </citation>
    <scope>NUCLEOTIDE SEQUENCE</scope>
    <source>
        <strain evidence="1 3">CBS 304.34</strain>
    </source>
</reference>
<dbReference type="RefSeq" id="XP_033571616.1">
    <property type="nucleotide sequence ID" value="XM_033712767.1"/>
</dbReference>
<proteinExistence type="predicted"/>
<reference evidence="3" key="2">
    <citation type="submission" date="2020-04" db="EMBL/GenBank/DDBJ databases">
        <authorList>
            <consortium name="NCBI Genome Project"/>
        </authorList>
    </citation>
    <scope>NUCLEOTIDE SEQUENCE</scope>
    <source>
        <strain evidence="3">CBS 304.34</strain>
    </source>
</reference>